<gene>
    <name evidence="2" type="ORF">DMC30DRAFT_390442</name>
</gene>
<dbReference type="AlphaFoldDB" id="A0A5C5G3I3"/>
<protein>
    <submittedName>
        <fullName evidence="2">Uncharacterized protein</fullName>
    </submittedName>
</protein>
<dbReference type="OrthoDB" id="2525070at2759"/>
<sequence>MPAWPPSTDYRPSFSTDRPFLQLPSLGSSFHTGAAPPPPPRLDTTQWRAYAPTTGAWVDPNRNDADRFGPPTRRSSLGEFKLSGTSTSTTTTMAGQPAPYAATLSSLQEEQRPRLRKAFSSTSVPTDEHGHPHPHRVYQDQHEQHHHAPQGFRGSPYPTPTFSPTSNTFFDAHPGYHHASASGVTATTSAFTSAPHMSYDASPFASSYHPIAPSQPSSSSLSGAATKGARALTHSYHTPSPDHSPLHQVVGLPALVETVPPLGHPAHPATTTSERHSPRSSTSYAPLPPMQARFASNSSATTSHAPWQPAQTLAPAQSQAQGYGGYASYAPLPTTTAPMSAPSQWSPAPIRSAY</sequence>
<keyword evidence="3" id="KW-1185">Reference proteome</keyword>
<feature type="region of interest" description="Disordered" evidence="1">
    <location>
        <begin position="332"/>
        <end position="354"/>
    </location>
</feature>
<organism evidence="2 3">
    <name type="scientific">Rhodotorula diobovata</name>
    <dbReference type="NCBI Taxonomy" id="5288"/>
    <lineage>
        <taxon>Eukaryota</taxon>
        <taxon>Fungi</taxon>
        <taxon>Dikarya</taxon>
        <taxon>Basidiomycota</taxon>
        <taxon>Pucciniomycotina</taxon>
        <taxon>Microbotryomycetes</taxon>
        <taxon>Sporidiobolales</taxon>
        <taxon>Sporidiobolaceae</taxon>
        <taxon>Rhodotorula</taxon>
    </lineage>
</organism>
<dbReference type="EMBL" id="SOZI01000015">
    <property type="protein sequence ID" value="TNY23136.1"/>
    <property type="molecule type" value="Genomic_DNA"/>
</dbReference>
<feature type="compositionally biased region" description="Basic and acidic residues" evidence="1">
    <location>
        <begin position="126"/>
        <end position="143"/>
    </location>
</feature>
<feature type="region of interest" description="Disordered" evidence="1">
    <location>
        <begin position="1"/>
        <end position="168"/>
    </location>
</feature>
<feature type="compositionally biased region" description="Polar residues" evidence="1">
    <location>
        <begin position="333"/>
        <end position="346"/>
    </location>
</feature>
<evidence type="ECO:0000313" key="3">
    <source>
        <dbReference type="Proteomes" id="UP000311382"/>
    </source>
</evidence>
<evidence type="ECO:0000256" key="1">
    <source>
        <dbReference type="SAM" id="MobiDB-lite"/>
    </source>
</evidence>
<feature type="compositionally biased region" description="Polar residues" evidence="1">
    <location>
        <begin position="294"/>
        <end position="318"/>
    </location>
</feature>
<feature type="region of interest" description="Disordered" evidence="1">
    <location>
        <begin position="210"/>
        <end position="318"/>
    </location>
</feature>
<dbReference type="Proteomes" id="UP000311382">
    <property type="component" value="Unassembled WGS sequence"/>
</dbReference>
<comment type="caution">
    <text evidence="2">The sequence shown here is derived from an EMBL/GenBank/DDBJ whole genome shotgun (WGS) entry which is preliminary data.</text>
</comment>
<reference evidence="2 3" key="1">
    <citation type="submission" date="2019-03" db="EMBL/GenBank/DDBJ databases">
        <title>Rhodosporidium diobovatum UCD-FST 08-225 genome sequencing, assembly, and annotation.</title>
        <authorList>
            <person name="Fakankun I.U."/>
            <person name="Fristensky B."/>
            <person name="Levin D.B."/>
        </authorList>
    </citation>
    <scope>NUCLEOTIDE SEQUENCE [LARGE SCALE GENOMIC DNA]</scope>
    <source>
        <strain evidence="2 3">UCD-FST 08-225</strain>
    </source>
</reference>
<accession>A0A5C5G3I3</accession>
<name>A0A5C5G3I3_9BASI</name>
<dbReference type="STRING" id="5288.A0A5C5G3I3"/>
<proteinExistence type="predicted"/>
<evidence type="ECO:0000313" key="2">
    <source>
        <dbReference type="EMBL" id="TNY23136.1"/>
    </source>
</evidence>
<feature type="compositionally biased region" description="Low complexity" evidence="1">
    <location>
        <begin position="210"/>
        <end position="225"/>
    </location>
</feature>